<accession>A0A078L3V3</accession>
<keyword evidence="3" id="KW-1185">Reference proteome</keyword>
<dbReference type="EMBL" id="CCSB01000004">
    <property type="protein sequence ID" value="CDZ78819.1"/>
    <property type="molecule type" value="Genomic_DNA"/>
</dbReference>
<gene>
    <name evidence="2" type="ORF">BN59_03133</name>
</gene>
<evidence type="ECO:0000256" key="1">
    <source>
        <dbReference type="SAM" id="SignalP"/>
    </source>
</evidence>
<keyword evidence="1" id="KW-0732">Signal</keyword>
<evidence type="ECO:0008006" key="4">
    <source>
        <dbReference type="Google" id="ProtNLM"/>
    </source>
</evidence>
<protein>
    <recommendedName>
        <fullName evidence="4">YXWGXW repeat (2 copies)</fullName>
    </recommendedName>
</protein>
<reference evidence="2 3" key="1">
    <citation type="submission" date="2014-06" db="EMBL/GenBank/DDBJ databases">
        <authorList>
            <person name="Urmite Genomes Urmite Genomes"/>
        </authorList>
    </citation>
    <scope>NUCLEOTIDE SEQUENCE [LARGE SCALE GENOMIC DNA]</scope>
</reference>
<organism evidence="2 3">
    <name type="scientific">Legionella massiliensis</name>
    <dbReference type="NCBI Taxonomy" id="1034943"/>
    <lineage>
        <taxon>Bacteria</taxon>
        <taxon>Pseudomonadati</taxon>
        <taxon>Pseudomonadota</taxon>
        <taxon>Gammaproteobacteria</taxon>
        <taxon>Legionellales</taxon>
        <taxon>Legionellaceae</taxon>
        <taxon>Legionella</taxon>
    </lineage>
</organism>
<dbReference type="RefSeq" id="WP_044012002.1">
    <property type="nucleotide sequence ID" value="NZ_CCVW01000004.1"/>
</dbReference>
<sequence length="96" mass="10379">MNISNKGYKLLSTVALAVCLLATTVSQSYAWVAWGGHPGYYHPGWGYHGGWVAPGPRVGVVIAPGPAYYHPYAAPGCVWVAGHWARGYWIPAHRVC</sequence>
<dbReference type="Proteomes" id="UP000044071">
    <property type="component" value="Unassembled WGS sequence"/>
</dbReference>
<feature type="signal peptide" evidence="1">
    <location>
        <begin position="1"/>
        <end position="30"/>
    </location>
</feature>
<dbReference type="STRING" id="1034943.BN59_03133"/>
<feature type="chain" id="PRO_5009744210" description="YXWGXW repeat (2 copies)" evidence="1">
    <location>
        <begin position="31"/>
        <end position="96"/>
    </location>
</feature>
<proteinExistence type="predicted"/>
<name>A0A078L3V3_9GAMM</name>
<evidence type="ECO:0000313" key="3">
    <source>
        <dbReference type="Proteomes" id="UP000044071"/>
    </source>
</evidence>
<evidence type="ECO:0000313" key="2">
    <source>
        <dbReference type="EMBL" id="CDZ78819.1"/>
    </source>
</evidence>
<dbReference type="AlphaFoldDB" id="A0A078L3V3"/>